<reference evidence="2" key="1">
    <citation type="journal article" date="2019" name="Int. J. Syst. Evol. Microbiol.">
        <title>The Global Catalogue of Microorganisms (GCM) 10K type strain sequencing project: providing services to taxonomists for standard genome sequencing and annotation.</title>
        <authorList>
            <consortium name="The Broad Institute Genomics Platform"/>
            <consortium name="The Broad Institute Genome Sequencing Center for Infectious Disease"/>
            <person name="Wu L."/>
            <person name="Ma J."/>
        </authorList>
    </citation>
    <scope>NUCLEOTIDE SEQUENCE [LARGE SCALE GENOMIC DNA]</scope>
    <source>
        <strain evidence="2">CCUG 66188</strain>
    </source>
</reference>
<dbReference type="Proteomes" id="UP001596023">
    <property type="component" value="Unassembled WGS sequence"/>
</dbReference>
<name>A0ABV9L0D3_9BACT</name>
<evidence type="ECO:0000313" key="1">
    <source>
        <dbReference type="EMBL" id="MFC4675716.1"/>
    </source>
</evidence>
<organism evidence="1 2">
    <name type="scientific">Dysgonomonas termitidis</name>
    <dbReference type="NCBI Taxonomy" id="1516126"/>
    <lineage>
        <taxon>Bacteria</taxon>
        <taxon>Pseudomonadati</taxon>
        <taxon>Bacteroidota</taxon>
        <taxon>Bacteroidia</taxon>
        <taxon>Bacteroidales</taxon>
        <taxon>Dysgonomonadaceae</taxon>
        <taxon>Dysgonomonas</taxon>
    </lineage>
</organism>
<protein>
    <submittedName>
        <fullName evidence="1">Uncharacterized protein</fullName>
    </submittedName>
</protein>
<keyword evidence="2" id="KW-1185">Reference proteome</keyword>
<accession>A0ABV9L0D3</accession>
<dbReference type="RefSeq" id="WP_379999202.1">
    <property type="nucleotide sequence ID" value="NZ_JBHSGN010000115.1"/>
</dbReference>
<sequence length="157" mass="18332">MKESLMFCSMGNGITIADRNQEECSDYKTVAHIGYNRDITYYDKKMSQEAIDCIERFAKYNNSSASQTQPYPVLKPVEFSKIDVQELKGIFSRALSSHFEDINIEVAAFSDADYITVIADKPICEFLTRYYRYMKTEMKEGVHHWIFTMYDKANTKY</sequence>
<dbReference type="EMBL" id="JBHSGN010000115">
    <property type="protein sequence ID" value="MFC4675716.1"/>
    <property type="molecule type" value="Genomic_DNA"/>
</dbReference>
<proteinExistence type="predicted"/>
<comment type="caution">
    <text evidence="1">The sequence shown here is derived from an EMBL/GenBank/DDBJ whole genome shotgun (WGS) entry which is preliminary data.</text>
</comment>
<evidence type="ECO:0000313" key="2">
    <source>
        <dbReference type="Proteomes" id="UP001596023"/>
    </source>
</evidence>
<gene>
    <name evidence="1" type="ORF">ACFO6W_18670</name>
</gene>